<reference evidence="1 2" key="1">
    <citation type="submission" date="2020-03" db="EMBL/GenBank/DDBJ databases">
        <title>Whole genome shotgun sequence of Phytohabitans houttuyneae NBRC 108639.</title>
        <authorList>
            <person name="Komaki H."/>
            <person name="Tamura T."/>
        </authorList>
    </citation>
    <scope>NUCLEOTIDE SEQUENCE [LARGE SCALE GENOMIC DNA]</scope>
    <source>
        <strain evidence="1 2">NBRC 108639</strain>
    </source>
</reference>
<reference evidence="1 2" key="2">
    <citation type="submission" date="2020-03" db="EMBL/GenBank/DDBJ databases">
        <authorList>
            <person name="Ichikawa N."/>
            <person name="Kimura A."/>
            <person name="Kitahashi Y."/>
            <person name="Uohara A."/>
        </authorList>
    </citation>
    <scope>NUCLEOTIDE SEQUENCE [LARGE SCALE GENOMIC DNA]</scope>
    <source>
        <strain evidence="1 2">NBRC 108639</strain>
    </source>
</reference>
<gene>
    <name evidence="1" type="ORF">Phou_036100</name>
</gene>
<accession>A0A6V8K7D0</accession>
<dbReference type="EMBL" id="BLPF01000001">
    <property type="protein sequence ID" value="GFJ79430.1"/>
    <property type="molecule type" value="Genomic_DNA"/>
</dbReference>
<sequence>MWMVSDLGVPDGELPAPWHLPQHYADKLLAQGADQETAVASGWHLAIRAWEVGR</sequence>
<evidence type="ECO:0000313" key="2">
    <source>
        <dbReference type="Proteomes" id="UP000482800"/>
    </source>
</evidence>
<comment type="caution">
    <text evidence="1">The sequence shown here is derived from an EMBL/GenBank/DDBJ whole genome shotgun (WGS) entry which is preliminary data.</text>
</comment>
<keyword evidence="2" id="KW-1185">Reference proteome</keyword>
<dbReference type="Proteomes" id="UP000482800">
    <property type="component" value="Unassembled WGS sequence"/>
</dbReference>
<evidence type="ECO:0000313" key="1">
    <source>
        <dbReference type="EMBL" id="GFJ79430.1"/>
    </source>
</evidence>
<proteinExistence type="predicted"/>
<dbReference type="AlphaFoldDB" id="A0A6V8K7D0"/>
<organism evidence="1 2">
    <name type="scientific">Phytohabitans houttuyneae</name>
    <dbReference type="NCBI Taxonomy" id="1076126"/>
    <lineage>
        <taxon>Bacteria</taxon>
        <taxon>Bacillati</taxon>
        <taxon>Actinomycetota</taxon>
        <taxon>Actinomycetes</taxon>
        <taxon>Micromonosporales</taxon>
        <taxon>Micromonosporaceae</taxon>
    </lineage>
</organism>
<protein>
    <submittedName>
        <fullName evidence="1">Uncharacterized protein</fullName>
    </submittedName>
</protein>
<dbReference type="RefSeq" id="WP_345509435.1">
    <property type="nucleotide sequence ID" value="NZ_BAABGO010000001.1"/>
</dbReference>
<name>A0A6V8K7D0_9ACTN</name>